<evidence type="ECO:0000313" key="4">
    <source>
        <dbReference type="Proteomes" id="UP000318509"/>
    </source>
</evidence>
<organism evidence="3 4">
    <name type="scientific">Candidatus Segetimicrobium genomatis</name>
    <dbReference type="NCBI Taxonomy" id="2569760"/>
    <lineage>
        <taxon>Bacteria</taxon>
        <taxon>Bacillati</taxon>
        <taxon>Candidatus Sysuimicrobiota</taxon>
        <taxon>Candidatus Sysuimicrobiia</taxon>
        <taxon>Candidatus Sysuimicrobiales</taxon>
        <taxon>Candidatus Segetimicrobiaceae</taxon>
        <taxon>Candidatus Segetimicrobium</taxon>
    </lineage>
</organism>
<dbReference type="Proteomes" id="UP000318509">
    <property type="component" value="Unassembled WGS sequence"/>
</dbReference>
<protein>
    <recommendedName>
        <fullName evidence="2">SPW repeat-containing integral membrane domain-containing protein</fullName>
    </recommendedName>
</protein>
<evidence type="ECO:0000256" key="1">
    <source>
        <dbReference type="SAM" id="Phobius"/>
    </source>
</evidence>
<comment type="caution">
    <text evidence="3">The sequence shown here is derived from an EMBL/GenBank/DDBJ whole genome shotgun (WGS) entry which is preliminary data.</text>
</comment>
<feature type="domain" description="SPW repeat-containing integral membrane" evidence="2">
    <location>
        <begin position="12"/>
        <end position="108"/>
    </location>
</feature>
<feature type="transmembrane region" description="Helical" evidence="1">
    <location>
        <begin position="71"/>
        <end position="88"/>
    </location>
</feature>
<accession>A0A537JV30</accession>
<keyword evidence="1" id="KW-1133">Transmembrane helix</keyword>
<feature type="transmembrane region" description="Helical" evidence="1">
    <location>
        <begin position="94"/>
        <end position="112"/>
    </location>
</feature>
<evidence type="ECO:0000313" key="3">
    <source>
        <dbReference type="EMBL" id="TMI87408.1"/>
    </source>
</evidence>
<evidence type="ECO:0000259" key="2">
    <source>
        <dbReference type="Pfam" id="PF03779"/>
    </source>
</evidence>
<name>A0A537JV30_9BACT</name>
<dbReference type="InterPro" id="IPR005530">
    <property type="entry name" value="SPW"/>
</dbReference>
<dbReference type="Pfam" id="PF03779">
    <property type="entry name" value="SPW"/>
    <property type="match status" value="1"/>
</dbReference>
<dbReference type="AlphaFoldDB" id="A0A537JV30"/>
<sequence length="130" mass="14239">MEVTTMKAKERWEDLANMAAGAWLFATPWVFHTMSNPAILWNSWLSGGAIALVALWALANPESAVTELTNGGLAAWTFFAPWVLHFSNPSVVAWNTRIVAMVVGVLALMALYDQDQDLHVRPGSQSPARS</sequence>
<proteinExistence type="predicted"/>
<gene>
    <name evidence="3" type="ORF">E6H00_15805</name>
</gene>
<reference evidence="3 4" key="1">
    <citation type="journal article" date="2019" name="Nat. Microbiol.">
        <title>Mediterranean grassland soil C-N compound turnover is dependent on rainfall and depth, and is mediated by genomically divergent microorganisms.</title>
        <authorList>
            <person name="Diamond S."/>
            <person name="Andeer P.F."/>
            <person name="Li Z."/>
            <person name="Crits-Christoph A."/>
            <person name="Burstein D."/>
            <person name="Anantharaman K."/>
            <person name="Lane K.R."/>
            <person name="Thomas B.C."/>
            <person name="Pan C."/>
            <person name="Northen T.R."/>
            <person name="Banfield J.F."/>
        </authorList>
    </citation>
    <scope>NUCLEOTIDE SEQUENCE [LARGE SCALE GENOMIC DNA]</scope>
    <source>
        <strain evidence="3">NP_3</strain>
    </source>
</reference>
<keyword evidence="1" id="KW-0472">Membrane</keyword>
<dbReference type="EMBL" id="VBAK01000160">
    <property type="protein sequence ID" value="TMI87408.1"/>
    <property type="molecule type" value="Genomic_DNA"/>
</dbReference>
<feature type="transmembrane region" description="Helical" evidence="1">
    <location>
        <begin position="38"/>
        <end position="59"/>
    </location>
</feature>
<keyword evidence="1" id="KW-0812">Transmembrane</keyword>